<keyword evidence="4" id="KW-0597">Phosphoprotein</keyword>
<dbReference type="PANTHER" id="PTHR45453">
    <property type="entry name" value="PHOSPHATE REGULON SENSOR PROTEIN PHOR"/>
    <property type="match status" value="1"/>
</dbReference>
<accession>A0ABS8N3H1</accession>
<protein>
    <recommendedName>
        <fullName evidence="3">histidine kinase</fullName>
        <ecNumber evidence="3">2.7.13.3</ecNumber>
    </recommendedName>
</protein>
<dbReference type="SUPFAM" id="SSF55874">
    <property type="entry name" value="ATPase domain of HSP90 chaperone/DNA topoisomerase II/histidine kinase"/>
    <property type="match status" value="1"/>
</dbReference>
<dbReference type="Gene3D" id="3.30.565.10">
    <property type="entry name" value="Histidine kinase-like ATPase, C-terminal domain"/>
    <property type="match status" value="1"/>
</dbReference>
<dbReference type="SMART" id="SM00388">
    <property type="entry name" value="HisKA"/>
    <property type="match status" value="1"/>
</dbReference>
<keyword evidence="8" id="KW-0812">Transmembrane</keyword>
<dbReference type="SMART" id="SM00387">
    <property type="entry name" value="HATPase_c"/>
    <property type="match status" value="1"/>
</dbReference>
<dbReference type="Pfam" id="PF00512">
    <property type="entry name" value="HisKA"/>
    <property type="match status" value="1"/>
</dbReference>
<proteinExistence type="predicted"/>
<evidence type="ECO:0000256" key="3">
    <source>
        <dbReference type="ARBA" id="ARBA00012438"/>
    </source>
</evidence>
<keyword evidence="7" id="KW-0902">Two-component regulatory system</keyword>
<keyword evidence="6 10" id="KW-0418">Kinase</keyword>
<sequence length="406" mass="45194">MFKKLKIELVLINLILTSLVLITIFSGIYILMDKSFTHSSFTKMLKTAEMDKIPPLEPHSRNMNPMESFFVKTDSSGNIIEISQNSNLNKNSYEAILSNIFKSSDSSGSISYKNYNLRYLKVPKEYGFIIVFMDRSSDNEILHRLIMISVMICIISLILVFIISLFLANISLKPIISAWEKQQAFVADASHELRTPLAVITTNLDIVLGNRSDTVESQGKWLGNIKLEAGRMTKLIEDLLYLARSDSHQQALTFSNFDLSGAVTNAIVPFEASAIKHEILMTSNIEPGINFLGNEGRIKQLMAILIHNAIKHTPAGKSIEISLGRVKGRIQITVQDRGEGIAPEHIDKIFDRFYKVDKVRSGNNGNFGLGLSIAKSIVEEHKGDISVSSTLGEGSTFKVILRGQTP</sequence>
<evidence type="ECO:0000256" key="4">
    <source>
        <dbReference type="ARBA" id="ARBA00022553"/>
    </source>
</evidence>
<dbReference type="GO" id="GO:0016301">
    <property type="term" value="F:kinase activity"/>
    <property type="evidence" value="ECO:0007669"/>
    <property type="project" value="UniProtKB-KW"/>
</dbReference>
<dbReference type="EMBL" id="JAJJPB010000004">
    <property type="protein sequence ID" value="MCC9294300.1"/>
    <property type="molecule type" value="Genomic_DNA"/>
</dbReference>
<comment type="subcellular location">
    <subcellularLocation>
        <location evidence="2">Membrane</location>
    </subcellularLocation>
</comment>
<evidence type="ECO:0000256" key="5">
    <source>
        <dbReference type="ARBA" id="ARBA00022679"/>
    </source>
</evidence>
<gene>
    <name evidence="10" type="ORF">LN736_05360</name>
</gene>
<evidence type="ECO:0000256" key="2">
    <source>
        <dbReference type="ARBA" id="ARBA00004370"/>
    </source>
</evidence>
<dbReference type="InterPro" id="IPR005467">
    <property type="entry name" value="His_kinase_dom"/>
</dbReference>
<evidence type="ECO:0000259" key="9">
    <source>
        <dbReference type="PROSITE" id="PS50109"/>
    </source>
</evidence>
<evidence type="ECO:0000256" key="6">
    <source>
        <dbReference type="ARBA" id="ARBA00022777"/>
    </source>
</evidence>
<comment type="caution">
    <text evidence="10">The sequence shown here is derived from an EMBL/GenBank/DDBJ whole genome shotgun (WGS) entry which is preliminary data.</text>
</comment>
<dbReference type="InterPro" id="IPR036890">
    <property type="entry name" value="HATPase_C_sf"/>
</dbReference>
<dbReference type="PRINTS" id="PR00344">
    <property type="entry name" value="BCTRLSENSOR"/>
</dbReference>
<evidence type="ECO:0000256" key="8">
    <source>
        <dbReference type="SAM" id="Phobius"/>
    </source>
</evidence>
<dbReference type="InterPro" id="IPR003594">
    <property type="entry name" value="HATPase_dom"/>
</dbReference>
<keyword evidence="8" id="KW-0472">Membrane</keyword>
<dbReference type="InterPro" id="IPR004358">
    <property type="entry name" value="Sig_transdc_His_kin-like_C"/>
</dbReference>
<dbReference type="EC" id="2.7.13.3" evidence="3"/>
<dbReference type="RefSeq" id="WP_229981146.1">
    <property type="nucleotide sequence ID" value="NZ_JAJJPB010000004.1"/>
</dbReference>
<evidence type="ECO:0000256" key="7">
    <source>
        <dbReference type="ARBA" id="ARBA00023012"/>
    </source>
</evidence>
<dbReference type="SUPFAM" id="SSF47384">
    <property type="entry name" value="Homodimeric domain of signal transducing histidine kinase"/>
    <property type="match status" value="1"/>
</dbReference>
<dbReference type="Proteomes" id="UP001165422">
    <property type="component" value="Unassembled WGS sequence"/>
</dbReference>
<keyword evidence="8" id="KW-1133">Transmembrane helix</keyword>
<dbReference type="PANTHER" id="PTHR45453:SF1">
    <property type="entry name" value="PHOSPHATE REGULON SENSOR PROTEIN PHOR"/>
    <property type="match status" value="1"/>
</dbReference>
<dbReference type="InterPro" id="IPR050351">
    <property type="entry name" value="BphY/WalK/GraS-like"/>
</dbReference>
<feature type="transmembrane region" description="Helical" evidence="8">
    <location>
        <begin position="145"/>
        <end position="167"/>
    </location>
</feature>
<dbReference type="Pfam" id="PF02518">
    <property type="entry name" value="HATPase_c"/>
    <property type="match status" value="1"/>
</dbReference>
<keyword evidence="5" id="KW-0808">Transferase</keyword>
<feature type="transmembrane region" description="Helical" evidence="8">
    <location>
        <begin position="12"/>
        <end position="32"/>
    </location>
</feature>
<organism evidence="10 11">
    <name type="scientific">Clostridium aromativorans</name>
    <dbReference type="NCBI Taxonomy" id="2836848"/>
    <lineage>
        <taxon>Bacteria</taxon>
        <taxon>Bacillati</taxon>
        <taxon>Bacillota</taxon>
        <taxon>Clostridia</taxon>
        <taxon>Eubacteriales</taxon>
        <taxon>Clostridiaceae</taxon>
        <taxon>Clostridium</taxon>
    </lineage>
</organism>
<dbReference type="InterPro" id="IPR036097">
    <property type="entry name" value="HisK_dim/P_sf"/>
</dbReference>
<dbReference type="CDD" id="cd00082">
    <property type="entry name" value="HisKA"/>
    <property type="match status" value="1"/>
</dbReference>
<reference evidence="10" key="1">
    <citation type="submission" date="2021-11" db="EMBL/GenBank/DDBJ databases">
        <authorList>
            <person name="Qingchun L."/>
            <person name="Dong Z."/>
            <person name="Zongwei Q."/>
            <person name="Jia Z."/>
            <person name="Duotao L."/>
        </authorList>
    </citation>
    <scope>NUCLEOTIDE SEQUENCE</scope>
    <source>
        <strain evidence="10">WLY-B-L2</strain>
    </source>
</reference>
<keyword evidence="11" id="KW-1185">Reference proteome</keyword>
<evidence type="ECO:0000256" key="1">
    <source>
        <dbReference type="ARBA" id="ARBA00000085"/>
    </source>
</evidence>
<evidence type="ECO:0000313" key="11">
    <source>
        <dbReference type="Proteomes" id="UP001165422"/>
    </source>
</evidence>
<evidence type="ECO:0000313" key="10">
    <source>
        <dbReference type="EMBL" id="MCC9294300.1"/>
    </source>
</evidence>
<dbReference type="PROSITE" id="PS50109">
    <property type="entry name" value="HIS_KIN"/>
    <property type="match status" value="1"/>
</dbReference>
<dbReference type="Gene3D" id="1.10.287.130">
    <property type="match status" value="1"/>
</dbReference>
<name>A0ABS8N3H1_9CLOT</name>
<comment type="catalytic activity">
    <reaction evidence="1">
        <text>ATP + protein L-histidine = ADP + protein N-phospho-L-histidine.</text>
        <dbReference type="EC" id="2.7.13.3"/>
    </reaction>
</comment>
<feature type="domain" description="Histidine kinase" evidence="9">
    <location>
        <begin position="188"/>
        <end position="405"/>
    </location>
</feature>
<dbReference type="InterPro" id="IPR003661">
    <property type="entry name" value="HisK_dim/P_dom"/>
</dbReference>